<accession>A0ABT2ITG2</accession>
<keyword evidence="1" id="KW-0472">Membrane</keyword>
<gene>
    <name evidence="2" type="ORF">N0B48_09500</name>
</gene>
<keyword evidence="3" id="KW-1185">Reference proteome</keyword>
<sequence length="156" mass="17794">MDSQIKNRNLKYLGITCFIFSLLLPVPIPLYDEGSISFDDAGIWYLLLGWSEAFSWEGISWWANVFLLLSWFKRRNLKLSLIFISIAVFLALIFMVNAHAFQANMGIVGGGGGSVEIIRMFPGIGYAFWLGSLILFLLKSREKFLRNRDIDQSTDQ</sequence>
<feature type="transmembrane region" description="Helical" evidence="1">
    <location>
        <begin position="43"/>
        <end position="69"/>
    </location>
</feature>
<dbReference type="RefSeq" id="WP_259838523.1">
    <property type="nucleotide sequence ID" value="NZ_JAOAMU010000002.1"/>
</dbReference>
<feature type="transmembrane region" description="Helical" evidence="1">
    <location>
        <begin position="120"/>
        <end position="138"/>
    </location>
</feature>
<name>A0ABT2ITG2_9FLAO</name>
<organism evidence="2 3">
    <name type="scientific">Chryseobacterium herbae</name>
    <dbReference type="NCBI Taxonomy" id="2976476"/>
    <lineage>
        <taxon>Bacteria</taxon>
        <taxon>Pseudomonadati</taxon>
        <taxon>Bacteroidota</taxon>
        <taxon>Flavobacteriia</taxon>
        <taxon>Flavobacteriales</taxon>
        <taxon>Weeksellaceae</taxon>
        <taxon>Chryseobacterium group</taxon>
        <taxon>Chryseobacterium</taxon>
    </lineage>
</organism>
<reference evidence="2 3" key="1">
    <citation type="submission" date="2022-09" db="EMBL/GenBank/DDBJ databases">
        <title>Chryseobacterium oleae sp.nov., isolated from the inter-root soil of Pyrola calliantha H. Andr. in Tibet.</title>
        <authorList>
            <person name="Li Z."/>
        </authorList>
    </citation>
    <scope>NUCLEOTIDE SEQUENCE [LARGE SCALE GENOMIC DNA]</scope>
    <source>
        <strain evidence="3">pc1-10</strain>
    </source>
</reference>
<protein>
    <recommendedName>
        <fullName evidence="4">Transmembrane protein</fullName>
    </recommendedName>
</protein>
<proteinExistence type="predicted"/>
<keyword evidence="1" id="KW-1133">Transmembrane helix</keyword>
<feature type="transmembrane region" description="Helical" evidence="1">
    <location>
        <begin position="12"/>
        <end position="31"/>
    </location>
</feature>
<comment type="caution">
    <text evidence="2">The sequence shown here is derived from an EMBL/GenBank/DDBJ whole genome shotgun (WGS) entry which is preliminary data.</text>
</comment>
<evidence type="ECO:0000313" key="2">
    <source>
        <dbReference type="EMBL" id="MCT2562123.1"/>
    </source>
</evidence>
<dbReference type="Proteomes" id="UP001525566">
    <property type="component" value="Unassembled WGS sequence"/>
</dbReference>
<evidence type="ECO:0000313" key="3">
    <source>
        <dbReference type="Proteomes" id="UP001525566"/>
    </source>
</evidence>
<dbReference type="EMBL" id="JAOAMU010000002">
    <property type="protein sequence ID" value="MCT2562123.1"/>
    <property type="molecule type" value="Genomic_DNA"/>
</dbReference>
<evidence type="ECO:0008006" key="4">
    <source>
        <dbReference type="Google" id="ProtNLM"/>
    </source>
</evidence>
<feature type="transmembrane region" description="Helical" evidence="1">
    <location>
        <begin position="81"/>
        <end position="100"/>
    </location>
</feature>
<keyword evidence="1" id="KW-0812">Transmembrane</keyword>
<evidence type="ECO:0000256" key="1">
    <source>
        <dbReference type="SAM" id="Phobius"/>
    </source>
</evidence>